<organism evidence="2">
    <name type="scientific">uncultured Solirubrobacterales bacterium</name>
    <dbReference type="NCBI Taxonomy" id="768556"/>
    <lineage>
        <taxon>Bacteria</taxon>
        <taxon>Bacillati</taxon>
        <taxon>Actinomycetota</taxon>
        <taxon>Thermoleophilia</taxon>
        <taxon>Solirubrobacterales</taxon>
        <taxon>environmental samples</taxon>
    </lineage>
</organism>
<dbReference type="AlphaFoldDB" id="A0A6J4S982"/>
<evidence type="ECO:0000256" key="1">
    <source>
        <dbReference type="SAM" id="MobiDB-lite"/>
    </source>
</evidence>
<feature type="non-terminal residue" evidence="2">
    <location>
        <position position="1"/>
    </location>
</feature>
<proteinExistence type="predicted"/>
<sequence length="184" mass="20714">EANARVHRADHRAHAHARRRHRLCRAVRLPARADFRLRQSDQYERFGGRAGDRDGVHAQLRAQPQGSAPTRHPLASPELVELEVPRHRPLLGLQPPGLRPRDLLLHQAGRLRAGLLGRGREHRLGLRLPRIGAKHHARLALLHPAPREHPQVALPRQGHRSRQGSVQGLLERPGVDHAVRVSLL</sequence>
<reference evidence="2" key="1">
    <citation type="submission" date="2020-02" db="EMBL/GenBank/DDBJ databases">
        <authorList>
            <person name="Meier V. D."/>
        </authorList>
    </citation>
    <scope>NUCLEOTIDE SEQUENCE</scope>
    <source>
        <strain evidence="2">AVDCRST_MAG45</strain>
    </source>
</reference>
<feature type="region of interest" description="Disordered" evidence="1">
    <location>
        <begin position="151"/>
        <end position="171"/>
    </location>
</feature>
<name>A0A6J4S982_9ACTN</name>
<dbReference type="EMBL" id="CADCVU010000046">
    <property type="protein sequence ID" value="CAA9486544.1"/>
    <property type="molecule type" value="Genomic_DNA"/>
</dbReference>
<accession>A0A6J4S982</accession>
<protein>
    <submittedName>
        <fullName evidence="2">Uncharacterized protein</fullName>
    </submittedName>
</protein>
<evidence type="ECO:0000313" key="2">
    <source>
        <dbReference type="EMBL" id="CAA9486544.1"/>
    </source>
</evidence>
<feature type="non-terminal residue" evidence="2">
    <location>
        <position position="184"/>
    </location>
</feature>
<gene>
    <name evidence="2" type="ORF">AVDCRST_MAG45-481</name>
</gene>